<proteinExistence type="predicted"/>
<feature type="transmembrane region" description="Helical" evidence="1">
    <location>
        <begin position="46"/>
        <end position="62"/>
    </location>
</feature>
<sequence>MITSLKLLFSAVLLFMCYQVIDTSLKSNLFEEWNYLAGIPWMRATLWDFYANVLVLSTWVCYKETSLLQKIFWIVLFAVLGSIGTCAYVLVQLFKLKAGEPVKNIFAANN</sequence>
<feature type="transmembrane region" description="Helical" evidence="1">
    <location>
        <begin position="71"/>
        <end position="91"/>
    </location>
</feature>
<dbReference type="AlphaFoldDB" id="A0A1N7LHG0"/>
<keyword evidence="3" id="KW-1185">Reference proteome</keyword>
<dbReference type="RefSeq" id="WP_076376017.1">
    <property type="nucleotide sequence ID" value="NZ_AP017422.1"/>
</dbReference>
<dbReference type="STRING" id="477680.SAMN05421788_101880"/>
<dbReference type="Pfam" id="PF07343">
    <property type="entry name" value="DUF1475"/>
    <property type="match status" value="1"/>
</dbReference>
<name>A0A1N7LHG0_9BACT</name>
<keyword evidence="1" id="KW-0472">Membrane</keyword>
<gene>
    <name evidence="2" type="ORF">SAMN05421788_101880</name>
</gene>
<dbReference type="PANTHER" id="PTHR36318:SF3">
    <property type="entry name" value="OS06G0581300 PROTEIN"/>
    <property type="match status" value="1"/>
</dbReference>
<dbReference type="Proteomes" id="UP000186917">
    <property type="component" value="Unassembled WGS sequence"/>
</dbReference>
<dbReference type="OrthoDB" id="670587at2"/>
<evidence type="ECO:0008006" key="4">
    <source>
        <dbReference type="Google" id="ProtNLM"/>
    </source>
</evidence>
<evidence type="ECO:0000313" key="2">
    <source>
        <dbReference type="EMBL" id="SIS73272.1"/>
    </source>
</evidence>
<keyword evidence="1" id="KW-0812">Transmembrane</keyword>
<keyword evidence="1" id="KW-1133">Transmembrane helix</keyword>
<organism evidence="2 3">
    <name type="scientific">Filimonas lacunae</name>
    <dbReference type="NCBI Taxonomy" id="477680"/>
    <lineage>
        <taxon>Bacteria</taxon>
        <taxon>Pseudomonadati</taxon>
        <taxon>Bacteroidota</taxon>
        <taxon>Chitinophagia</taxon>
        <taxon>Chitinophagales</taxon>
        <taxon>Chitinophagaceae</taxon>
        <taxon>Filimonas</taxon>
    </lineage>
</organism>
<dbReference type="EMBL" id="FTOR01000001">
    <property type="protein sequence ID" value="SIS73272.1"/>
    <property type="molecule type" value="Genomic_DNA"/>
</dbReference>
<accession>A0A1N7LHG0</accession>
<evidence type="ECO:0000256" key="1">
    <source>
        <dbReference type="SAM" id="Phobius"/>
    </source>
</evidence>
<reference evidence="3" key="1">
    <citation type="submission" date="2017-01" db="EMBL/GenBank/DDBJ databases">
        <authorList>
            <person name="Varghese N."/>
            <person name="Submissions S."/>
        </authorList>
    </citation>
    <scope>NUCLEOTIDE SEQUENCE [LARGE SCALE GENOMIC DNA]</scope>
    <source>
        <strain evidence="3">DSM 21054</strain>
    </source>
</reference>
<dbReference type="InterPro" id="IPR009943">
    <property type="entry name" value="DUF1475"/>
</dbReference>
<dbReference type="PANTHER" id="PTHR36318">
    <property type="entry name" value="OS06G0581300 PROTEIN"/>
    <property type="match status" value="1"/>
</dbReference>
<evidence type="ECO:0000313" key="3">
    <source>
        <dbReference type="Proteomes" id="UP000186917"/>
    </source>
</evidence>
<protein>
    <recommendedName>
        <fullName evidence="4">DUF1475 domain-containing protein</fullName>
    </recommendedName>
</protein>